<comment type="caution">
    <text evidence="1">The sequence shown here is derived from an EMBL/GenBank/DDBJ whole genome shotgun (WGS) entry which is preliminary data.</text>
</comment>
<dbReference type="AlphaFoldDB" id="A0A2K9HCD4"/>
<gene>
    <name evidence="1" type="ORF">SAMN06265364_12815</name>
</gene>
<accession>A0A2K9HCD4</accession>
<keyword evidence="2" id="KW-1185">Reference proteome</keyword>
<evidence type="ECO:0000313" key="2">
    <source>
        <dbReference type="Proteomes" id="UP000198427"/>
    </source>
</evidence>
<dbReference type="GeneID" id="94030101"/>
<dbReference type="Proteomes" id="UP000198427">
    <property type="component" value="Unassembled WGS sequence"/>
</dbReference>
<reference evidence="1 2" key="1">
    <citation type="submission" date="2017-06" db="EMBL/GenBank/DDBJ databases">
        <authorList>
            <person name="Varghese N."/>
            <person name="Submissions S."/>
        </authorList>
    </citation>
    <scope>NUCLEOTIDE SEQUENCE [LARGE SCALE GENOMIC DNA]</scope>
    <source>
        <strain evidence="1 2">DSM 26989</strain>
    </source>
</reference>
<sequence length="232" mass="26904">MRLISYFVLLLMGVVLTSNQRKPAENTIQRWIQSLTRESKKTMVDTDFSNILLDRRVPYVGYIGANYQKLSITFQRVHRTSANRYSVSGVTIVNNNRCNFRGTINIIDNRRFIHPTYGVDDAMKGRFRRRGCSVAKYKLMEDTRQKSSGVFSGYLLFYWYETVDGRIVYDDIDDYSDSFCNNQYAGSWRSNSTRKAKPCAWGQYRVPICGDLDIGAGEFSVNPKYAKYGWEK</sequence>
<name>A0A2K9HCD4_9BACT</name>
<dbReference type="OrthoDB" id="880022at2"/>
<dbReference type="RefSeq" id="WP_089366839.1">
    <property type="nucleotide sequence ID" value="NZ_CP023864.1"/>
</dbReference>
<dbReference type="EMBL" id="FZNZ01000028">
    <property type="protein sequence ID" value="SNS01236.1"/>
    <property type="molecule type" value="Genomic_DNA"/>
</dbReference>
<organism evidence="1 2">
    <name type="scientific">Prevotella jejuni</name>
    <dbReference type="NCBI Taxonomy" id="1177574"/>
    <lineage>
        <taxon>Bacteria</taxon>
        <taxon>Pseudomonadati</taxon>
        <taxon>Bacteroidota</taxon>
        <taxon>Bacteroidia</taxon>
        <taxon>Bacteroidales</taxon>
        <taxon>Prevotellaceae</taxon>
        <taxon>Prevotella</taxon>
    </lineage>
</organism>
<dbReference type="KEGG" id="pje:CRM71_12080"/>
<proteinExistence type="predicted"/>
<evidence type="ECO:0000313" key="1">
    <source>
        <dbReference type="EMBL" id="SNS01236.1"/>
    </source>
</evidence>
<protein>
    <submittedName>
        <fullName evidence="1">Uncharacterized protein</fullName>
    </submittedName>
</protein>